<proteinExistence type="predicted"/>
<protein>
    <submittedName>
        <fullName evidence="2">Uncharacterized protein</fullName>
    </submittedName>
</protein>
<evidence type="ECO:0000256" key="1">
    <source>
        <dbReference type="SAM" id="MobiDB-lite"/>
    </source>
</evidence>
<keyword evidence="3" id="KW-1185">Reference proteome</keyword>
<accession>A0ABV0NCE3</accession>
<feature type="compositionally biased region" description="Basic and acidic residues" evidence="1">
    <location>
        <begin position="95"/>
        <end position="104"/>
    </location>
</feature>
<organism evidence="2 3">
    <name type="scientific">Goodea atripinnis</name>
    <dbReference type="NCBI Taxonomy" id="208336"/>
    <lineage>
        <taxon>Eukaryota</taxon>
        <taxon>Metazoa</taxon>
        <taxon>Chordata</taxon>
        <taxon>Craniata</taxon>
        <taxon>Vertebrata</taxon>
        <taxon>Euteleostomi</taxon>
        <taxon>Actinopterygii</taxon>
        <taxon>Neopterygii</taxon>
        <taxon>Teleostei</taxon>
        <taxon>Neoteleostei</taxon>
        <taxon>Acanthomorphata</taxon>
        <taxon>Ovalentaria</taxon>
        <taxon>Atherinomorphae</taxon>
        <taxon>Cyprinodontiformes</taxon>
        <taxon>Goodeidae</taxon>
        <taxon>Goodea</taxon>
    </lineage>
</organism>
<feature type="non-terminal residue" evidence="2">
    <location>
        <position position="1"/>
    </location>
</feature>
<evidence type="ECO:0000313" key="2">
    <source>
        <dbReference type="EMBL" id="MEQ2169070.1"/>
    </source>
</evidence>
<evidence type="ECO:0000313" key="3">
    <source>
        <dbReference type="Proteomes" id="UP001476798"/>
    </source>
</evidence>
<feature type="region of interest" description="Disordered" evidence="1">
    <location>
        <begin position="91"/>
        <end position="155"/>
    </location>
</feature>
<gene>
    <name evidence="2" type="ORF">GOODEAATRI_021087</name>
</gene>
<comment type="caution">
    <text evidence="2">The sequence shown here is derived from an EMBL/GenBank/DDBJ whole genome shotgun (WGS) entry which is preliminary data.</text>
</comment>
<sequence>LAMALTLMEQHPPPRQAFQGFPPATGSLSTRIGGCKAPQQLQAAAGQPGATGRVNVNNNNRALLTYIGVAERLLRMHRSAAARFRELVCAPQQQQRERRKDAVKGKRHLGQHCSGASSSSASSSLSAQMRCGVDPEAALPPSAGLTNTHVNNSRS</sequence>
<dbReference type="EMBL" id="JAHRIO010032005">
    <property type="protein sequence ID" value="MEQ2169070.1"/>
    <property type="molecule type" value="Genomic_DNA"/>
</dbReference>
<feature type="compositionally biased region" description="Low complexity" evidence="1">
    <location>
        <begin position="114"/>
        <end position="127"/>
    </location>
</feature>
<reference evidence="2 3" key="1">
    <citation type="submission" date="2021-06" db="EMBL/GenBank/DDBJ databases">
        <authorList>
            <person name="Palmer J.M."/>
        </authorList>
    </citation>
    <scope>NUCLEOTIDE SEQUENCE [LARGE SCALE GENOMIC DNA]</scope>
    <source>
        <strain evidence="2 3">GA_2019</strain>
        <tissue evidence="2">Muscle</tissue>
    </source>
</reference>
<dbReference type="Proteomes" id="UP001476798">
    <property type="component" value="Unassembled WGS sequence"/>
</dbReference>
<name>A0ABV0NCE3_9TELE</name>
<feature type="compositionally biased region" description="Polar residues" evidence="1">
    <location>
        <begin position="144"/>
        <end position="155"/>
    </location>
</feature>